<protein>
    <submittedName>
        <fullName evidence="2">Uncharacterized protein</fullName>
    </submittedName>
</protein>
<accession>A0A934VCZ8</accession>
<keyword evidence="3" id="KW-1185">Reference proteome</keyword>
<dbReference type="Proteomes" id="UP000600139">
    <property type="component" value="Unassembled WGS sequence"/>
</dbReference>
<feature type="compositionally biased region" description="Polar residues" evidence="1">
    <location>
        <begin position="174"/>
        <end position="208"/>
    </location>
</feature>
<evidence type="ECO:0000256" key="1">
    <source>
        <dbReference type="SAM" id="MobiDB-lite"/>
    </source>
</evidence>
<comment type="caution">
    <text evidence="2">The sequence shown here is derived from an EMBL/GenBank/DDBJ whole genome shotgun (WGS) entry which is preliminary data.</text>
</comment>
<gene>
    <name evidence="2" type="ORF">JIN84_17935</name>
</gene>
<organism evidence="2 3">
    <name type="scientific">Luteolibacter yonseiensis</name>
    <dbReference type="NCBI Taxonomy" id="1144680"/>
    <lineage>
        <taxon>Bacteria</taxon>
        <taxon>Pseudomonadati</taxon>
        <taxon>Verrucomicrobiota</taxon>
        <taxon>Verrucomicrobiia</taxon>
        <taxon>Verrucomicrobiales</taxon>
        <taxon>Verrucomicrobiaceae</taxon>
        <taxon>Luteolibacter</taxon>
    </lineage>
</organism>
<sequence>MKLIPTIGRIVLYVLSAADAVAINDARQRMFAYPQQDSSTAPSGAFIRQGNVATEGDIYPADVVRVFNPESDNPPINLQVKLDGNDTFWATSRFEDDDKSPGSWHWMEYQKQQAAKEVPTDNGPLTGACDPSANFQPGNGDFGQFQAGQPGTGVSGDTFGTGIGTLGEGNGPTESSSSPEGADSGTSSDQGESTSSGDSSGPEQAGSDQSDEKKDSVEDYI</sequence>
<dbReference type="EMBL" id="JAENIK010000012">
    <property type="protein sequence ID" value="MBK1817506.1"/>
    <property type="molecule type" value="Genomic_DNA"/>
</dbReference>
<feature type="compositionally biased region" description="Basic and acidic residues" evidence="1">
    <location>
        <begin position="210"/>
        <end position="221"/>
    </location>
</feature>
<dbReference type="RefSeq" id="WP_200352446.1">
    <property type="nucleotide sequence ID" value="NZ_BAABHZ010000001.1"/>
</dbReference>
<evidence type="ECO:0000313" key="3">
    <source>
        <dbReference type="Proteomes" id="UP000600139"/>
    </source>
</evidence>
<reference evidence="2" key="1">
    <citation type="submission" date="2021-01" db="EMBL/GenBank/DDBJ databases">
        <title>Modified the classification status of verrucomicrobia.</title>
        <authorList>
            <person name="Feng X."/>
        </authorList>
    </citation>
    <scope>NUCLEOTIDE SEQUENCE</scope>
    <source>
        <strain evidence="2">JCM 18052</strain>
    </source>
</reference>
<proteinExistence type="predicted"/>
<dbReference type="AlphaFoldDB" id="A0A934VCZ8"/>
<name>A0A934VCZ8_9BACT</name>
<feature type="compositionally biased region" description="Gly residues" evidence="1">
    <location>
        <begin position="150"/>
        <end position="170"/>
    </location>
</feature>
<evidence type="ECO:0000313" key="2">
    <source>
        <dbReference type="EMBL" id="MBK1817506.1"/>
    </source>
</evidence>
<feature type="region of interest" description="Disordered" evidence="1">
    <location>
        <begin position="112"/>
        <end position="221"/>
    </location>
</feature>